<dbReference type="EMBL" id="LT981265">
    <property type="protein sequence ID" value="SPC33775.1"/>
    <property type="molecule type" value="Genomic_DNA"/>
</dbReference>
<feature type="transmembrane region" description="Helical" evidence="1">
    <location>
        <begin position="454"/>
        <end position="474"/>
    </location>
</feature>
<keyword evidence="3" id="KW-1185">Reference proteome</keyword>
<evidence type="ECO:0000256" key="1">
    <source>
        <dbReference type="SAM" id="Phobius"/>
    </source>
</evidence>
<name>A0A2K5AQ74_9ARCH</name>
<feature type="transmembrane region" description="Helical" evidence="1">
    <location>
        <begin position="47"/>
        <end position="67"/>
    </location>
</feature>
<keyword evidence="1" id="KW-0812">Transmembrane</keyword>
<accession>A0A2K5AQ74</accession>
<evidence type="ECO:0000313" key="2">
    <source>
        <dbReference type="EMBL" id="SPC33775.1"/>
    </source>
</evidence>
<gene>
    <name evidence="2" type="ORF">NCAV_0582</name>
</gene>
<feature type="transmembrane region" description="Helical" evidence="1">
    <location>
        <begin position="481"/>
        <end position="500"/>
    </location>
</feature>
<keyword evidence="1" id="KW-0472">Membrane</keyword>
<feature type="transmembrane region" description="Helical" evidence="1">
    <location>
        <begin position="6"/>
        <end position="26"/>
    </location>
</feature>
<feature type="transmembrane region" description="Helical" evidence="1">
    <location>
        <begin position="323"/>
        <end position="342"/>
    </location>
</feature>
<keyword evidence="1" id="KW-1133">Transmembrane helix</keyword>
<protein>
    <submittedName>
        <fullName evidence="2">Uncharacterized protein</fullName>
    </submittedName>
</protein>
<feature type="transmembrane region" description="Helical" evidence="1">
    <location>
        <begin position="416"/>
        <end position="442"/>
    </location>
</feature>
<organism evidence="2 3">
    <name type="scientific">Candidatus Nitrosocaldus cavascurensis</name>
    <dbReference type="NCBI Taxonomy" id="2058097"/>
    <lineage>
        <taxon>Archaea</taxon>
        <taxon>Nitrososphaerota</taxon>
        <taxon>Nitrososphaeria</taxon>
        <taxon>Candidatus Nitrosocaldales</taxon>
        <taxon>Candidatus Nitrosocaldaceae</taxon>
        <taxon>Candidatus Nitrosocaldus</taxon>
    </lineage>
</organism>
<feature type="transmembrane region" description="Helical" evidence="1">
    <location>
        <begin position="260"/>
        <end position="277"/>
    </location>
</feature>
<feature type="transmembrane region" description="Helical" evidence="1">
    <location>
        <begin position="73"/>
        <end position="91"/>
    </location>
</feature>
<feature type="transmembrane region" description="Helical" evidence="1">
    <location>
        <begin position="103"/>
        <end position="125"/>
    </location>
</feature>
<reference evidence="3" key="1">
    <citation type="submission" date="2018-01" db="EMBL/GenBank/DDBJ databases">
        <authorList>
            <person name="Kerou L M."/>
        </authorList>
    </citation>
    <scope>NUCLEOTIDE SEQUENCE [LARGE SCALE GENOMIC DNA]</scope>
    <source>
        <strain evidence="3">SCU2</strain>
    </source>
</reference>
<feature type="transmembrane region" description="Helical" evidence="1">
    <location>
        <begin position="227"/>
        <end position="248"/>
    </location>
</feature>
<dbReference type="KEGG" id="ncv:NCAV_0582"/>
<feature type="transmembrane region" description="Helical" evidence="1">
    <location>
        <begin position="185"/>
        <end position="207"/>
    </location>
</feature>
<dbReference type="AlphaFoldDB" id="A0A2K5AQ74"/>
<proteinExistence type="predicted"/>
<dbReference type="Proteomes" id="UP000236248">
    <property type="component" value="Chromosome NCAV"/>
</dbReference>
<feature type="transmembrane region" description="Helical" evidence="1">
    <location>
        <begin position="160"/>
        <end position="178"/>
    </location>
</feature>
<sequence length="623" mass="70871">MIQFNFLTSLIVFVAILLPLFIFLIYKARSQVIVERYKIIPLDFTHITLLLVTTIIILIIGSAISILHGDLHIFYLSAIAFMVNLLIITLFTNINYSRRLRIYLFNVIIVTITYTLTISAINNFYPYANDSTRDVIATYKIIESGFIYEAQGILKKTEPYYATLPAFPLLLGYLTLIIGDINFAYLIIGIIQLLGIILGVFILLLIISKYNIVINKTSKNIIMINNYLIRSMPFIGSLLIIGLPYGFFTITATQPQSISLLLTISALYLFVILINNVSIKSVILIFTIVVLIANIYHALISILLFIFIIGSVLYSYSTKKISAMYISSIVIFTSVLIIIYWYEPSSILRINTQLNRIIDALQATSIATSIASSGEYLSEGFKFYAYSFALLLATMLALLCVWILNKFKLIIINNKYIFSSFNIYFVILIITVMSLAFISVMANPSQTGGLGRYLFGQGAIFILSLIIVSNILTIIMYNKKILIFCLIFIYSLSGLTQPYWNPDYTFTAYSSYINYENIKIVYNVINKDDIVYLTANIPIIYKPVESTDYLIKLSELKSDYTHWVNRFLNGEPLFHKISLSSQSVINFLSKGRSDIIENSNNFNVIFMSNRHIAFYTTPSMIRN</sequence>
<evidence type="ECO:0000313" key="3">
    <source>
        <dbReference type="Proteomes" id="UP000236248"/>
    </source>
</evidence>
<feature type="transmembrane region" description="Helical" evidence="1">
    <location>
        <begin position="383"/>
        <end position="404"/>
    </location>
</feature>
<feature type="transmembrane region" description="Helical" evidence="1">
    <location>
        <begin position="283"/>
        <end position="316"/>
    </location>
</feature>